<name>A0A1G7F945_9FLAO</name>
<dbReference type="AlphaFoldDB" id="A0A1G7F945"/>
<reference evidence="1 2" key="1">
    <citation type="submission" date="2016-10" db="EMBL/GenBank/DDBJ databases">
        <authorList>
            <person name="de Groot N.N."/>
        </authorList>
    </citation>
    <scope>NUCLEOTIDE SEQUENCE [LARGE SCALE GENOMIC DNA]</scope>
    <source>
        <strain evidence="1 2">DSM 23421</strain>
    </source>
</reference>
<proteinExistence type="predicted"/>
<gene>
    <name evidence="1" type="ORF">SAMN05421636_10712</name>
</gene>
<dbReference type="STRING" id="641691.SAMN05421636_10712"/>
<accession>A0A1G7F945</accession>
<organism evidence="1 2">
    <name type="scientific">Pricia antarctica</name>
    <dbReference type="NCBI Taxonomy" id="641691"/>
    <lineage>
        <taxon>Bacteria</taxon>
        <taxon>Pseudomonadati</taxon>
        <taxon>Bacteroidota</taxon>
        <taxon>Flavobacteriia</taxon>
        <taxon>Flavobacteriales</taxon>
        <taxon>Flavobacteriaceae</taxon>
        <taxon>Pricia</taxon>
    </lineage>
</organism>
<sequence length="77" mass="8677">MATYKGRDVLSEDANIMAQIFKQNGYTTGIFGKWHLGDKYPVRPTDLGFDVAVHHKAGGVGELSDYWGNNYFNDVFM</sequence>
<dbReference type="Gene3D" id="3.40.720.10">
    <property type="entry name" value="Alkaline Phosphatase, subunit A"/>
    <property type="match status" value="1"/>
</dbReference>
<evidence type="ECO:0000313" key="2">
    <source>
        <dbReference type="Proteomes" id="UP000199109"/>
    </source>
</evidence>
<dbReference type="SUPFAM" id="SSF53649">
    <property type="entry name" value="Alkaline phosphatase-like"/>
    <property type="match status" value="1"/>
</dbReference>
<keyword evidence="2" id="KW-1185">Reference proteome</keyword>
<evidence type="ECO:0000313" key="1">
    <source>
        <dbReference type="EMBL" id="SDE72407.1"/>
    </source>
</evidence>
<dbReference type="EMBL" id="FNAO01000007">
    <property type="protein sequence ID" value="SDE72407.1"/>
    <property type="molecule type" value="Genomic_DNA"/>
</dbReference>
<dbReference type="Proteomes" id="UP000199109">
    <property type="component" value="Unassembled WGS sequence"/>
</dbReference>
<dbReference type="InterPro" id="IPR017850">
    <property type="entry name" value="Alkaline_phosphatase_core_sf"/>
</dbReference>
<protein>
    <submittedName>
        <fullName evidence="1">Sulfatase</fullName>
    </submittedName>
</protein>